<feature type="domain" description="Deacetylase PdaC" evidence="2">
    <location>
        <begin position="40"/>
        <end position="144"/>
    </location>
</feature>
<keyword evidence="4" id="KW-1185">Reference proteome</keyword>
<evidence type="ECO:0000313" key="4">
    <source>
        <dbReference type="Proteomes" id="UP000243887"/>
    </source>
</evidence>
<dbReference type="Pfam" id="PF11738">
    <property type="entry name" value="DUF3298"/>
    <property type="match status" value="1"/>
</dbReference>
<accession>A0A1I3MXE9</accession>
<proteinExistence type="predicted"/>
<name>A0A1I3MXE9_9FLAO</name>
<dbReference type="Gene3D" id="3.30.565.40">
    <property type="entry name" value="Fervidobacterium nodosum Rt17-B1 like"/>
    <property type="match status" value="1"/>
</dbReference>
<protein>
    <recommendedName>
        <fullName evidence="5">DUF3298 domain-containing protein</fullName>
    </recommendedName>
</protein>
<dbReference type="Pfam" id="PF13739">
    <property type="entry name" value="PdaC"/>
    <property type="match status" value="1"/>
</dbReference>
<dbReference type="STRING" id="1150112.SAMN04487893_102312"/>
<dbReference type="InterPro" id="IPR021729">
    <property type="entry name" value="DUF3298"/>
</dbReference>
<evidence type="ECO:0008006" key="5">
    <source>
        <dbReference type="Google" id="ProtNLM"/>
    </source>
</evidence>
<gene>
    <name evidence="3" type="ORF">SAMN04487893_102312</name>
</gene>
<evidence type="ECO:0000259" key="2">
    <source>
        <dbReference type="Pfam" id="PF13739"/>
    </source>
</evidence>
<sequence length="252" mass="28487">MRGFGLAFFIVFLLVGCSKSQELKVEQQEYYKKSSLPCSDHRCTEVSISIPFVVEPKGKIADSINGTLFSKVAEIISFEELPSLDNGYNSIADSFVKSYDDVKRDFPQEGAPWEANVKGKVIMQKTNLFSIELDHYVFSGGAHGYRGIQVYHFDPRTGKQYSIDDLLVDKVGFSKLVEKRLREKWDIAAGVPINSTGLMFENDVFALPLNIFIYPDKVVAYYNVYEIASYADGPTEIVFTNDEVQPFMTVFE</sequence>
<feature type="domain" description="DUF3298" evidence="1">
    <location>
        <begin position="172"/>
        <end position="239"/>
    </location>
</feature>
<evidence type="ECO:0000259" key="1">
    <source>
        <dbReference type="Pfam" id="PF11738"/>
    </source>
</evidence>
<dbReference type="PROSITE" id="PS51257">
    <property type="entry name" value="PROKAR_LIPOPROTEIN"/>
    <property type="match status" value="1"/>
</dbReference>
<dbReference type="InterPro" id="IPR037126">
    <property type="entry name" value="PdaC/RsiV-like_sf"/>
</dbReference>
<dbReference type="OrthoDB" id="594879at2"/>
<organism evidence="3 4">
    <name type="scientific">Myroides guanonis</name>
    <dbReference type="NCBI Taxonomy" id="1150112"/>
    <lineage>
        <taxon>Bacteria</taxon>
        <taxon>Pseudomonadati</taxon>
        <taxon>Bacteroidota</taxon>
        <taxon>Flavobacteriia</taxon>
        <taxon>Flavobacteriales</taxon>
        <taxon>Flavobacteriaceae</taxon>
        <taxon>Myroides</taxon>
    </lineage>
</organism>
<evidence type="ECO:0000313" key="3">
    <source>
        <dbReference type="EMBL" id="SFJ01668.1"/>
    </source>
</evidence>
<dbReference type="Gene3D" id="3.90.640.20">
    <property type="entry name" value="Heat-shock cognate protein, ATPase"/>
    <property type="match status" value="1"/>
</dbReference>
<dbReference type="EMBL" id="FORU01000002">
    <property type="protein sequence ID" value="SFJ01668.1"/>
    <property type="molecule type" value="Genomic_DNA"/>
</dbReference>
<dbReference type="InterPro" id="IPR025303">
    <property type="entry name" value="PdaC"/>
</dbReference>
<dbReference type="Proteomes" id="UP000243887">
    <property type="component" value="Unassembled WGS sequence"/>
</dbReference>
<dbReference type="RefSeq" id="WP_090678066.1">
    <property type="nucleotide sequence ID" value="NZ_FORU01000002.1"/>
</dbReference>
<reference evidence="4" key="1">
    <citation type="submission" date="2016-10" db="EMBL/GenBank/DDBJ databases">
        <authorList>
            <person name="Varghese N."/>
            <person name="Submissions S."/>
        </authorList>
    </citation>
    <scope>NUCLEOTIDE SEQUENCE [LARGE SCALE GENOMIC DNA]</scope>
    <source>
        <strain evidence="4">DSM 26542</strain>
    </source>
</reference>
<dbReference type="AlphaFoldDB" id="A0A1I3MXE9"/>